<feature type="region of interest" description="Disordered" evidence="6">
    <location>
        <begin position="95"/>
        <end position="148"/>
    </location>
</feature>
<dbReference type="OrthoDB" id="6159439at2759"/>
<feature type="compositionally biased region" description="Low complexity" evidence="6">
    <location>
        <begin position="95"/>
        <end position="104"/>
    </location>
</feature>
<dbReference type="SUPFAM" id="SSF46689">
    <property type="entry name" value="Homeodomain-like"/>
    <property type="match status" value="1"/>
</dbReference>
<dbReference type="AlphaFoldDB" id="A0A9P3G0P8"/>
<keyword evidence="3 4" id="KW-0539">Nucleus</keyword>
<dbReference type="PANTHER" id="PTHR24324:SF9">
    <property type="entry name" value="HOMEOBOX DOMAIN-CONTAINING PROTEIN"/>
    <property type="match status" value="1"/>
</dbReference>
<dbReference type="InterPro" id="IPR001356">
    <property type="entry name" value="HD"/>
</dbReference>
<evidence type="ECO:0000313" key="9">
    <source>
        <dbReference type="Proteomes" id="UP000703269"/>
    </source>
</evidence>
<evidence type="ECO:0000256" key="2">
    <source>
        <dbReference type="ARBA" id="ARBA00023155"/>
    </source>
</evidence>
<dbReference type="PANTHER" id="PTHR24324">
    <property type="entry name" value="HOMEOBOX PROTEIN HHEX"/>
    <property type="match status" value="1"/>
</dbReference>
<protein>
    <submittedName>
        <fullName evidence="8">Homeobox domain-containing protein</fullName>
    </submittedName>
</protein>
<dbReference type="GO" id="GO:0030154">
    <property type="term" value="P:cell differentiation"/>
    <property type="evidence" value="ECO:0007669"/>
    <property type="project" value="TreeGrafter"/>
</dbReference>
<dbReference type="Pfam" id="PF00046">
    <property type="entry name" value="Homeodomain"/>
    <property type="match status" value="1"/>
</dbReference>
<dbReference type="PROSITE" id="PS50071">
    <property type="entry name" value="HOMEOBOX_2"/>
    <property type="match status" value="1"/>
</dbReference>
<feature type="compositionally biased region" description="Basic residues" evidence="6">
    <location>
        <begin position="207"/>
        <end position="217"/>
    </location>
</feature>
<comment type="caution">
    <text evidence="8">The sequence shown here is derived from an EMBL/GenBank/DDBJ whole genome shotgun (WGS) entry which is preliminary data.</text>
</comment>
<dbReference type="InterPro" id="IPR009057">
    <property type="entry name" value="Homeodomain-like_sf"/>
</dbReference>
<dbReference type="EMBL" id="BPQB01000003">
    <property type="protein sequence ID" value="GJE85805.1"/>
    <property type="molecule type" value="Genomic_DNA"/>
</dbReference>
<feature type="domain" description="Homeobox" evidence="7">
    <location>
        <begin position="32"/>
        <end position="86"/>
    </location>
</feature>
<dbReference type="GO" id="GO:0000978">
    <property type="term" value="F:RNA polymerase II cis-regulatory region sequence-specific DNA binding"/>
    <property type="evidence" value="ECO:0007669"/>
    <property type="project" value="TreeGrafter"/>
</dbReference>
<feature type="compositionally biased region" description="Acidic residues" evidence="6">
    <location>
        <begin position="222"/>
        <end position="233"/>
    </location>
</feature>
<evidence type="ECO:0000256" key="3">
    <source>
        <dbReference type="ARBA" id="ARBA00023242"/>
    </source>
</evidence>
<feature type="region of interest" description="Disordered" evidence="6">
    <location>
        <begin position="256"/>
        <end position="294"/>
    </location>
</feature>
<comment type="subcellular location">
    <subcellularLocation>
        <location evidence="4 5">Nucleus</location>
    </subcellularLocation>
</comment>
<name>A0A9P3G0P8_9APHY</name>
<evidence type="ECO:0000256" key="1">
    <source>
        <dbReference type="ARBA" id="ARBA00023125"/>
    </source>
</evidence>
<dbReference type="SMART" id="SM00389">
    <property type="entry name" value="HOX"/>
    <property type="match status" value="1"/>
</dbReference>
<dbReference type="Proteomes" id="UP000703269">
    <property type="component" value="Unassembled WGS sequence"/>
</dbReference>
<evidence type="ECO:0000259" key="7">
    <source>
        <dbReference type="PROSITE" id="PS50071"/>
    </source>
</evidence>
<evidence type="ECO:0000256" key="6">
    <source>
        <dbReference type="SAM" id="MobiDB-lite"/>
    </source>
</evidence>
<dbReference type="GO" id="GO:0000981">
    <property type="term" value="F:DNA-binding transcription factor activity, RNA polymerase II-specific"/>
    <property type="evidence" value="ECO:0007669"/>
    <property type="project" value="InterPro"/>
</dbReference>
<dbReference type="Gene3D" id="1.10.10.60">
    <property type="entry name" value="Homeodomain-like"/>
    <property type="match status" value="1"/>
</dbReference>
<dbReference type="CDD" id="cd00086">
    <property type="entry name" value="homeodomain"/>
    <property type="match status" value="1"/>
</dbReference>
<keyword evidence="2 4" id="KW-0371">Homeobox</keyword>
<proteinExistence type="predicted"/>
<dbReference type="InterPro" id="IPR017970">
    <property type="entry name" value="Homeobox_CS"/>
</dbReference>
<accession>A0A9P3G0P8</accession>
<evidence type="ECO:0000313" key="8">
    <source>
        <dbReference type="EMBL" id="GJE85805.1"/>
    </source>
</evidence>
<feature type="region of interest" description="Disordered" evidence="6">
    <location>
        <begin position="207"/>
        <end position="233"/>
    </location>
</feature>
<dbReference type="PROSITE" id="PS00027">
    <property type="entry name" value="HOMEOBOX_1"/>
    <property type="match status" value="1"/>
</dbReference>
<dbReference type="GO" id="GO:0005634">
    <property type="term" value="C:nucleus"/>
    <property type="evidence" value="ECO:0007669"/>
    <property type="project" value="UniProtKB-SubCell"/>
</dbReference>
<feature type="DNA-binding region" description="Homeobox" evidence="4">
    <location>
        <begin position="34"/>
        <end position="87"/>
    </location>
</feature>
<keyword evidence="1 4" id="KW-0238">DNA-binding</keyword>
<reference evidence="8 9" key="1">
    <citation type="submission" date="2021-08" db="EMBL/GenBank/DDBJ databases">
        <title>Draft Genome Sequence of Phanerochaete sordida strain YK-624.</title>
        <authorList>
            <person name="Mori T."/>
            <person name="Dohra H."/>
            <person name="Suzuki T."/>
            <person name="Kawagishi H."/>
            <person name="Hirai H."/>
        </authorList>
    </citation>
    <scope>NUCLEOTIDE SEQUENCE [LARGE SCALE GENOMIC DNA]</scope>
    <source>
        <strain evidence="8 9">YK-624</strain>
    </source>
</reference>
<evidence type="ECO:0000256" key="5">
    <source>
        <dbReference type="RuleBase" id="RU000682"/>
    </source>
</evidence>
<organism evidence="8 9">
    <name type="scientific">Phanerochaete sordida</name>
    <dbReference type="NCBI Taxonomy" id="48140"/>
    <lineage>
        <taxon>Eukaryota</taxon>
        <taxon>Fungi</taxon>
        <taxon>Dikarya</taxon>
        <taxon>Basidiomycota</taxon>
        <taxon>Agaricomycotina</taxon>
        <taxon>Agaricomycetes</taxon>
        <taxon>Polyporales</taxon>
        <taxon>Phanerochaetaceae</taxon>
        <taxon>Phanerochaete</taxon>
    </lineage>
</organism>
<dbReference type="InterPro" id="IPR051000">
    <property type="entry name" value="Homeobox_DNA-bind_prot"/>
</dbReference>
<gene>
    <name evidence="8" type="ORF">PsYK624_018840</name>
</gene>
<feature type="region of interest" description="Disordered" evidence="6">
    <location>
        <begin position="1"/>
        <end position="32"/>
    </location>
</feature>
<feature type="compositionally biased region" description="Polar residues" evidence="6">
    <location>
        <begin position="269"/>
        <end position="284"/>
    </location>
</feature>
<sequence length="308" mass="34591">MPPPPMDLMSRTLEASSSRMRLRKQPSVPLGRRRMGPEQLQALQSLYDVNTHPSKAQRTQLARELDLDIKAVNIWYQNKRRSMKKKLAAWREAESGTASASTASPRMHPAFRPSPRYTLDFVATSRERTDTRPPLRPRPPVARGADGCSDRLAAYDAPENIYELIPSSPPRVPSSPDAECLFLSGLPHDSKTMRSLEWACAKDRAMIRRRSRESRRRRGDDNMDVPELDLDDGLSSEAETDQLITPDSSFQSVCVPASLMRRSPRKTQPKAQSKAQPKAQSKVQSKAGWAQEQADEEAARMLLAFRGA</sequence>
<evidence type="ECO:0000256" key="4">
    <source>
        <dbReference type="PROSITE-ProRule" id="PRU00108"/>
    </source>
</evidence>
<keyword evidence="9" id="KW-1185">Reference proteome</keyword>